<evidence type="ECO:0000313" key="6">
    <source>
        <dbReference type="Proteomes" id="UP000030466"/>
    </source>
</evidence>
<dbReference type="InterPro" id="IPR009057">
    <property type="entry name" value="Homeodomain-like_sf"/>
</dbReference>
<dbReference type="RefSeq" id="WP_035925259.1">
    <property type="nucleotide sequence ID" value="NZ_JSUH01000005.1"/>
</dbReference>
<keyword evidence="1" id="KW-0805">Transcription regulation</keyword>
<keyword evidence="2" id="KW-0238">DNA-binding</keyword>
<dbReference type="Pfam" id="PF01965">
    <property type="entry name" value="DJ-1_PfpI"/>
    <property type="match status" value="1"/>
</dbReference>
<dbReference type="InterPro" id="IPR029062">
    <property type="entry name" value="Class_I_gatase-like"/>
</dbReference>
<evidence type="ECO:0000259" key="4">
    <source>
        <dbReference type="PROSITE" id="PS01124"/>
    </source>
</evidence>
<keyword evidence="3" id="KW-0804">Transcription</keyword>
<sequence length="322" mass="34716">MRIAIHAFDGVTMFHLAVPQLVFGEVTRLGLAEGWDTVLWSTGTDMVTTAEGYSLGRLAGPEAAEDADLVVIPSWPYPPVAVDEPLRAVLTRAHAHGSGVVGLCMGAFAVAEAGLLGGRPAVTHWEGMDELASRHPELAVEDSVLYIDHDDVMTSAGTASSLDACLHLVRKHLGAAAANRVARSLVVAPHREGGQAQYIQRPVARPDNGDPLAATLDWAMARLHEPLSIDELAAHARMSRRTLVRRFRDTTGTTPARWVLGRRLDEARSLLETTRWGVDRIALACGFGSAVTLRQNFVSAYATTPSAYRRSFALREAGGESR</sequence>
<dbReference type="PANTHER" id="PTHR43130:SF3">
    <property type="entry name" value="HTH-TYPE TRANSCRIPTIONAL REGULATOR RV1931C"/>
    <property type="match status" value="1"/>
</dbReference>
<evidence type="ECO:0000256" key="3">
    <source>
        <dbReference type="ARBA" id="ARBA00023163"/>
    </source>
</evidence>
<dbReference type="InterPro" id="IPR018060">
    <property type="entry name" value="HTH_AraC"/>
</dbReference>
<dbReference type="Pfam" id="PF12833">
    <property type="entry name" value="HTH_18"/>
    <property type="match status" value="1"/>
</dbReference>
<dbReference type="OrthoDB" id="3194870at2"/>
<dbReference type="SMART" id="SM00342">
    <property type="entry name" value="HTH_ARAC"/>
    <property type="match status" value="1"/>
</dbReference>
<dbReference type="Gene3D" id="1.10.10.60">
    <property type="entry name" value="Homeodomain-like"/>
    <property type="match status" value="1"/>
</dbReference>
<dbReference type="Gene3D" id="3.40.50.880">
    <property type="match status" value="1"/>
</dbReference>
<dbReference type="Proteomes" id="UP000030466">
    <property type="component" value="Unassembled WGS sequence"/>
</dbReference>
<dbReference type="CDD" id="cd03137">
    <property type="entry name" value="GATase1_AraC_1"/>
    <property type="match status" value="1"/>
</dbReference>
<accession>A0A0A6YCP9</accession>
<organism evidence="5 6">
    <name type="scientific">Kocuria rosea subsp. polaris</name>
    <dbReference type="NCBI Taxonomy" id="136273"/>
    <lineage>
        <taxon>Bacteria</taxon>
        <taxon>Bacillati</taxon>
        <taxon>Actinomycetota</taxon>
        <taxon>Actinomycetes</taxon>
        <taxon>Micrococcales</taxon>
        <taxon>Micrococcaceae</taxon>
        <taxon>Kocuria</taxon>
    </lineage>
</organism>
<dbReference type="PROSITE" id="PS00041">
    <property type="entry name" value="HTH_ARAC_FAMILY_1"/>
    <property type="match status" value="1"/>
</dbReference>
<evidence type="ECO:0000313" key="5">
    <source>
        <dbReference type="EMBL" id="KHD97817.1"/>
    </source>
</evidence>
<dbReference type="AlphaFoldDB" id="A0A0A6YCP9"/>
<reference evidence="5 6" key="1">
    <citation type="journal article" date="2003" name="Int. J. Syst. Evol. Microbiol.">
        <title>Kocuria polaris sp. nov., an orange-pigmented psychrophilic bacterium isolated from an Antarctic cyanobacterial mat sample.</title>
        <authorList>
            <person name="Reddy G.S."/>
            <person name="Prakash J.S."/>
            <person name="Prabahar V."/>
            <person name="Matsumoto G.I."/>
            <person name="Stackebrandt E."/>
            <person name="Shivaji S."/>
        </authorList>
    </citation>
    <scope>NUCLEOTIDE SEQUENCE [LARGE SCALE GENOMIC DNA]</scope>
    <source>
        <strain evidence="5 6">CMS 76or</strain>
    </source>
</reference>
<dbReference type="InterPro" id="IPR052158">
    <property type="entry name" value="INH-QAR"/>
</dbReference>
<dbReference type="EMBL" id="JSUH01000005">
    <property type="protein sequence ID" value="KHD97817.1"/>
    <property type="molecule type" value="Genomic_DNA"/>
</dbReference>
<evidence type="ECO:0000256" key="2">
    <source>
        <dbReference type="ARBA" id="ARBA00023125"/>
    </source>
</evidence>
<dbReference type="PROSITE" id="PS01124">
    <property type="entry name" value="HTH_ARAC_FAMILY_2"/>
    <property type="match status" value="1"/>
</dbReference>
<dbReference type="PANTHER" id="PTHR43130">
    <property type="entry name" value="ARAC-FAMILY TRANSCRIPTIONAL REGULATOR"/>
    <property type="match status" value="1"/>
</dbReference>
<dbReference type="SUPFAM" id="SSF52317">
    <property type="entry name" value="Class I glutamine amidotransferase-like"/>
    <property type="match status" value="1"/>
</dbReference>
<dbReference type="SUPFAM" id="SSF46689">
    <property type="entry name" value="Homeodomain-like"/>
    <property type="match status" value="2"/>
</dbReference>
<gene>
    <name evidence="5" type="ORF">GY22_06765</name>
</gene>
<dbReference type="GO" id="GO:0003700">
    <property type="term" value="F:DNA-binding transcription factor activity"/>
    <property type="evidence" value="ECO:0007669"/>
    <property type="project" value="InterPro"/>
</dbReference>
<keyword evidence="6" id="KW-1185">Reference proteome</keyword>
<comment type="caution">
    <text evidence="5">The sequence shown here is derived from an EMBL/GenBank/DDBJ whole genome shotgun (WGS) entry which is preliminary data.</text>
</comment>
<proteinExistence type="predicted"/>
<evidence type="ECO:0000256" key="1">
    <source>
        <dbReference type="ARBA" id="ARBA00023015"/>
    </source>
</evidence>
<dbReference type="InterPro" id="IPR018062">
    <property type="entry name" value="HTH_AraC-typ_CS"/>
</dbReference>
<feature type="domain" description="HTH araC/xylS-type" evidence="4">
    <location>
        <begin position="213"/>
        <end position="311"/>
    </location>
</feature>
<dbReference type="InterPro" id="IPR002818">
    <property type="entry name" value="DJ-1/PfpI"/>
</dbReference>
<protein>
    <submittedName>
        <fullName evidence="5">AraC family transcriptional regulator</fullName>
    </submittedName>
</protein>
<dbReference type="GO" id="GO:0043565">
    <property type="term" value="F:sequence-specific DNA binding"/>
    <property type="evidence" value="ECO:0007669"/>
    <property type="project" value="InterPro"/>
</dbReference>
<name>A0A0A6YCP9_KOCRO</name>